<dbReference type="CTD" id="282679"/>
<reference evidence="7" key="1">
    <citation type="submission" date="2025-08" db="UniProtKB">
        <authorList>
            <consortium name="Ensembl"/>
        </authorList>
    </citation>
    <scope>IDENTIFICATION</scope>
</reference>
<dbReference type="Ensembl" id="ENSHCOT00000001830.1">
    <property type="protein sequence ID" value="ENSHCOP00000022143.1"/>
    <property type="gene ID" value="ENSHCOG00000009586.1"/>
</dbReference>
<evidence type="ECO:0000256" key="4">
    <source>
        <dbReference type="ARBA" id="ARBA00023136"/>
    </source>
</evidence>
<evidence type="ECO:0000256" key="2">
    <source>
        <dbReference type="ARBA" id="ARBA00022692"/>
    </source>
</evidence>
<dbReference type="RefSeq" id="XP_019725226.1">
    <property type="nucleotide sequence ID" value="XM_019869667.1"/>
</dbReference>
<comment type="subcellular location">
    <subcellularLocation>
        <location evidence="1">Membrane</location>
        <topology evidence="1">Multi-pass membrane protein</topology>
    </subcellularLocation>
</comment>
<dbReference type="GO" id="GO:0005737">
    <property type="term" value="C:cytoplasm"/>
    <property type="evidence" value="ECO:0007669"/>
    <property type="project" value="TreeGrafter"/>
</dbReference>
<feature type="chain" id="PRO_5018686280" description="Aquaporin" evidence="6">
    <location>
        <begin position="27"/>
        <end position="271"/>
    </location>
</feature>
<keyword evidence="2 5" id="KW-0812">Transmembrane</keyword>
<evidence type="ECO:0000256" key="1">
    <source>
        <dbReference type="ARBA" id="ARBA00004141"/>
    </source>
</evidence>
<sequence>MDDVWVSVAALATAVLLSEMVRRATARYLRGAAATLALEAASTFQLCCCTHELKLLAISALLEPAYGLMLGYAVTVVHLLSFRGASCNPCGVVERVCRGTCRVGAALVFVAGQFGAAFAARYAAASMWSLGLAEHHVRHRRFGFRCFDPLGGTVLEAAAVELGCAFVVQTAALHIHKVDDKLRVHVVAAIITALVYAGGNISGAVFNPVLAFSINFPCSGHTYLEYCFIYWLGPALGTASCILFFEKILPFLSGAKPTGQGVISAQKHKSH</sequence>
<feature type="transmembrane region" description="Helical" evidence="5">
    <location>
        <begin position="65"/>
        <end position="82"/>
    </location>
</feature>
<keyword evidence="8" id="KW-1185">Reference proteome</keyword>
<dbReference type="OrthoDB" id="9894770at2759"/>
<dbReference type="InterPro" id="IPR023266">
    <property type="entry name" value="Aquaporin_11"/>
</dbReference>
<name>A0A3Q2Z7V4_HIPCM</name>
<dbReference type="Proteomes" id="UP000264820">
    <property type="component" value="Unplaced"/>
</dbReference>
<accession>A0A3Q2Z7V4</accession>
<evidence type="ECO:0000256" key="6">
    <source>
        <dbReference type="SAM" id="SignalP"/>
    </source>
</evidence>
<evidence type="ECO:0000256" key="3">
    <source>
        <dbReference type="ARBA" id="ARBA00022989"/>
    </source>
</evidence>
<feature type="signal peptide" evidence="6">
    <location>
        <begin position="1"/>
        <end position="26"/>
    </location>
</feature>
<dbReference type="Gene3D" id="1.20.1080.10">
    <property type="entry name" value="Glycerol uptake facilitator protein"/>
    <property type="match status" value="1"/>
</dbReference>
<evidence type="ECO:0000313" key="8">
    <source>
        <dbReference type="Proteomes" id="UP000264820"/>
    </source>
</evidence>
<feature type="transmembrane region" description="Helical" evidence="5">
    <location>
        <begin position="223"/>
        <end position="245"/>
    </location>
</feature>
<proteinExistence type="inferred from homology"/>
<comment type="similarity">
    <text evidence="5">Belongs to the MIP/aquaporin (TC 1.A.8) family.</text>
</comment>
<dbReference type="STRING" id="109280.ENSHCOP00000022143"/>
<dbReference type="PRINTS" id="PR02024">
    <property type="entry name" value="AQUAPORIN11"/>
</dbReference>
<dbReference type="SUPFAM" id="SSF81338">
    <property type="entry name" value="Aquaporin-like"/>
    <property type="match status" value="1"/>
</dbReference>
<dbReference type="PANTHER" id="PTHR21191:SF7">
    <property type="entry name" value="AQUAPORIN-11"/>
    <property type="match status" value="1"/>
</dbReference>
<feature type="transmembrane region" description="Helical" evidence="5">
    <location>
        <begin position="157"/>
        <end position="175"/>
    </location>
</feature>
<keyword evidence="6" id="KW-0732">Signal</keyword>
<dbReference type="InterPro" id="IPR051883">
    <property type="entry name" value="AQP11/12_channel"/>
</dbReference>
<dbReference type="KEGG" id="hcq:109515701"/>
<keyword evidence="4 5" id="KW-0472">Membrane</keyword>
<organism evidence="7 8">
    <name type="scientific">Hippocampus comes</name>
    <name type="common">Tiger tail seahorse</name>
    <dbReference type="NCBI Taxonomy" id="109280"/>
    <lineage>
        <taxon>Eukaryota</taxon>
        <taxon>Metazoa</taxon>
        <taxon>Chordata</taxon>
        <taxon>Craniata</taxon>
        <taxon>Vertebrata</taxon>
        <taxon>Euteleostomi</taxon>
        <taxon>Actinopterygii</taxon>
        <taxon>Neopterygii</taxon>
        <taxon>Teleostei</taxon>
        <taxon>Neoteleostei</taxon>
        <taxon>Acanthomorphata</taxon>
        <taxon>Syngnathiaria</taxon>
        <taxon>Syngnathiformes</taxon>
        <taxon>Syngnathoidei</taxon>
        <taxon>Syngnathidae</taxon>
        <taxon>Hippocampus</taxon>
    </lineage>
</organism>
<evidence type="ECO:0000313" key="7">
    <source>
        <dbReference type="Ensembl" id="ENSHCOP00000022143.1"/>
    </source>
</evidence>
<dbReference type="GO" id="GO:0016020">
    <property type="term" value="C:membrane"/>
    <property type="evidence" value="ECO:0007669"/>
    <property type="project" value="UniProtKB-SubCell"/>
</dbReference>
<evidence type="ECO:0000256" key="5">
    <source>
        <dbReference type="PIRNR" id="PIRNR017529"/>
    </source>
</evidence>
<dbReference type="GO" id="GO:0015267">
    <property type="term" value="F:channel activity"/>
    <property type="evidence" value="ECO:0007669"/>
    <property type="project" value="TreeGrafter"/>
</dbReference>
<dbReference type="GeneID" id="109515701"/>
<dbReference type="GeneTree" id="ENSGT00530000063816"/>
<dbReference type="InterPro" id="IPR023271">
    <property type="entry name" value="Aquaporin-like"/>
</dbReference>
<protein>
    <recommendedName>
        <fullName evidence="5">Aquaporin</fullName>
    </recommendedName>
</protein>
<dbReference type="PANTHER" id="PTHR21191">
    <property type="entry name" value="AQUAPORIN"/>
    <property type="match status" value="1"/>
</dbReference>
<dbReference type="OMA" id="QRFGFRC"/>
<feature type="transmembrane region" description="Helical" evidence="5">
    <location>
        <begin position="103"/>
        <end position="124"/>
    </location>
</feature>
<dbReference type="InterPro" id="IPR016697">
    <property type="entry name" value="Aquaporin_11/12"/>
</dbReference>
<dbReference type="PIRSF" id="PIRSF017529">
    <property type="entry name" value="Aquaporin_11/12"/>
    <property type="match status" value="1"/>
</dbReference>
<keyword evidence="3 5" id="KW-1133">Transmembrane helix</keyword>
<reference evidence="7" key="2">
    <citation type="submission" date="2025-09" db="UniProtKB">
        <authorList>
            <consortium name="Ensembl"/>
        </authorList>
    </citation>
    <scope>IDENTIFICATION</scope>
</reference>
<feature type="transmembrane region" description="Helical" evidence="5">
    <location>
        <begin position="187"/>
        <end position="211"/>
    </location>
</feature>
<dbReference type="AlphaFoldDB" id="A0A3Q2Z7V4"/>